<name>A0A3M7R1S4_BRAPC</name>
<keyword evidence="2" id="KW-1185">Reference proteome</keyword>
<comment type="caution">
    <text evidence="1">The sequence shown here is derived from an EMBL/GenBank/DDBJ whole genome shotgun (WGS) entry which is preliminary data.</text>
</comment>
<dbReference type="AlphaFoldDB" id="A0A3M7R1S4"/>
<reference evidence="1 2" key="1">
    <citation type="journal article" date="2018" name="Sci. Rep.">
        <title>Genomic signatures of local adaptation to the degree of environmental predictability in rotifers.</title>
        <authorList>
            <person name="Franch-Gras L."/>
            <person name="Hahn C."/>
            <person name="Garcia-Roger E.M."/>
            <person name="Carmona M.J."/>
            <person name="Serra M."/>
            <person name="Gomez A."/>
        </authorList>
    </citation>
    <scope>NUCLEOTIDE SEQUENCE [LARGE SCALE GENOMIC DNA]</scope>
    <source>
        <strain evidence="1">HYR1</strain>
    </source>
</reference>
<evidence type="ECO:0000313" key="1">
    <source>
        <dbReference type="EMBL" id="RNA17542.1"/>
    </source>
</evidence>
<dbReference type="EMBL" id="REGN01004435">
    <property type="protein sequence ID" value="RNA17542.1"/>
    <property type="molecule type" value="Genomic_DNA"/>
</dbReference>
<accession>A0A3M7R1S4</accession>
<evidence type="ECO:0000313" key="2">
    <source>
        <dbReference type="Proteomes" id="UP000276133"/>
    </source>
</evidence>
<gene>
    <name evidence="1" type="ORF">BpHYR1_054639</name>
</gene>
<dbReference type="Proteomes" id="UP000276133">
    <property type="component" value="Unassembled WGS sequence"/>
</dbReference>
<protein>
    <submittedName>
        <fullName evidence="1">Uncharacterized protein</fullName>
    </submittedName>
</protein>
<organism evidence="1 2">
    <name type="scientific">Brachionus plicatilis</name>
    <name type="common">Marine rotifer</name>
    <name type="synonym">Brachionus muelleri</name>
    <dbReference type="NCBI Taxonomy" id="10195"/>
    <lineage>
        <taxon>Eukaryota</taxon>
        <taxon>Metazoa</taxon>
        <taxon>Spiralia</taxon>
        <taxon>Gnathifera</taxon>
        <taxon>Rotifera</taxon>
        <taxon>Eurotatoria</taxon>
        <taxon>Monogononta</taxon>
        <taxon>Pseudotrocha</taxon>
        <taxon>Ploima</taxon>
        <taxon>Brachionidae</taxon>
        <taxon>Brachionus</taxon>
    </lineage>
</organism>
<proteinExistence type="predicted"/>
<sequence length="157" mass="17744">MTSKLAPLTAACNGVQPSLSWAFMSALFSTKNLTISKLASMHAWCNAVKPSTLVVFIFTPIFKCCFTSSVSPLVHAAKKTVWPQSILSESFISFSFHRLICSSRFFCFCILASSKNSNHNRKNQIHIKNNLKIKKKRKLQKENFLLMFLVSYSNVNK</sequence>